<sequence>MRCLRCGGCGAFGHGCDGHSIHILVYSLTVVLSLLSPRSATPPDVFTLGKQFVHSALTRPTTSPILLPTLNHIYVGADVLFDQFANWNSTDIGRINEQTKAIMPAGNVFQFTSFKGAAIHSLNKVPNADV</sequence>
<dbReference type="Proteomes" id="UP000800036">
    <property type="component" value="Unassembled WGS sequence"/>
</dbReference>
<keyword evidence="1" id="KW-0732">Signal</keyword>
<organism evidence="2 3">
    <name type="scientific">Bimuria novae-zelandiae CBS 107.79</name>
    <dbReference type="NCBI Taxonomy" id="1447943"/>
    <lineage>
        <taxon>Eukaryota</taxon>
        <taxon>Fungi</taxon>
        <taxon>Dikarya</taxon>
        <taxon>Ascomycota</taxon>
        <taxon>Pezizomycotina</taxon>
        <taxon>Dothideomycetes</taxon>
        <taxon>Pleosporomycetidae</taxon>
        <taxon>Pleosporales</taxon>
        <taxon>Massarineae</taxon>
        <taxon>Didymosphaeriaceae</taxon>
        <taxon>Bimuria</taxon>
    </lineage>
</organism>
<evidence type="ECO:0000313" key="3">
    <source>
        <dbReference type="Proteomes" id="UP000800036"/>
    </source>
</evidence>
<dbReference type="EMBL" id="ML976668">
    <property type="protein sequence ID" value="KAF1976019.1"/>
    <property type="molecule type" value="Genomic_DNA"/>
</dbReference>
<protein>
    <submittedName>
        <fullName evidence="2">Uncharacterized protein</fullName>
    </submittedName>
</protein>
<keyword evidence="3" id="KW-1185">Reference proteome</keyword>
<feature type="signal peptide" evidence="1">
    <location>
        <begin position="1"/>
        <end position="40"/>
    </location>
</feature>
<evidence type="ECO:0000256" key="1">
    <source>
        <dbReference type="SAM" id="SignalP"/>
    </source>
</evidence>
<feature type="chain" id="PRO_5025456211" evidence="1">
    <location>
        <begin position="41"/>
        <end position="130"/>
    </location>
</feature>
<reference evidence="2" key="1">
    <citation type="journal article" date="2020" name="Stud. Mycol.">
        <title>101 Dothideomycetes genomes: a test case for predicting lifestyles and emergence of pathogens.</title>
        <authorList>
            <person name="Haridas S."/>
            <person name="Albert R."/>
            <person name="Binder M."/>
            <person name="Bloem J."/>
            <person name="Labutti K."/>
            <person name="Salamov A."/>
            <person name="Andreopoulos B."/>
            <person name="Baker S."/>
            <person name="Barry K."/>
            <person name="Bills G."/>
            <person name="Bluhm B."/>
            <person name="Cannon C."/>
            <person name="Castanera R."/>
            <person name="Culley D."/>
            <person name="Daum C."/>
            <person name="Ezra D."/>
            <person name="Gonzalez J."/>
            <person name="Henrissat B."/>
            <person name="Kuo A."/>
            <person name="Liang C."/>
            <person name="Lipzen A."/>
            <person name="Lutzoni F."/>
            <person name="Magnuson J."/>
            <person name="Mondo S."/>
            <person name="Nolan M."/>
            <person name="Ohm R."/>
            <person name="Pangilinan J."/>
            <person name="Park H.-J."/>
            <person name="Ramirez L."/>
            <person name="Alfaro M."/>
            <person name="Sun H."/>
            <person name="Tritt A."/>
            <person name="Yoshinaga Y."/>
            <person name="Zwiers L.-H."/>
            <person name="Turgeon B."/>
            <person name="Goodwin S."/>
            <person name="Spatafora J."/>
            <person name="Crous P."/>
            <person name="Grigoriev I."/>
        </authorList>
    </citation>
    <scope>NUCLEOTIDE SEQUENCE</scope>
    <source>
        <strain evidence="2">CBS 107.79</strain>
    </source>
</reference>
<dbReference type="OrthoDB" id="3801312at2759"/>
<gene>
    <name evidence="2" type="ORF">BU23DRAFT_59291</name>
</gene>
<proteinExistence type="predicted"/>
<evidence type="ECO:0000313" key="2">
    <source>
        <dbReference type="EMBL" id="KAF1976019.1"/>
    </source>
</evidence>
<dbReference type="AlphaFoldDB" id="A0A6A5VHX1"/>
<accession>A0A6A5VHX1</accession>
<name>A0A6A5VHX1_9PLEO</name>